<keyword evidence="2" id="KW-0963">Cytoplasm</keyword>
<dbReference type="GO" id="GO:0019478">
    <property type="term" value="P:D-amino acid catabolic process"/>
    <property type="evidence" value="ECO:0007669"/>
    <property type="project" value="UniProtKB-UniRule"/>
</dbReference>
<comment type="function">
    <text evidence="2">An aminoacyl-tRNA editing enzyme that deacylates mischarged D-aminoacyl-tRNAs. Also deacylates mischarged glycyl-tRNA(Ala), protecting cells against glycine mischarging by AlaRS. Acts via tRNA-based rather than protein-based catalysis; rejects L-amino acids rather than detecting D-amino acids in the active site. By recycling D-aminoacyl-tRNA to D-amino acids and free tRNA molecules, this enzyme counteracts the toxicity associated with the formation of D-aminoacyl-tRNA entities in vivo and helps enforce protein L-homochirality.</text>
</comment>
<dbReference type="PANTHER" id="PTHR10472:SF5">
    <property type="entry name" value="D-AMINOACYL-TRNA DEACYLASE 1"/>
    <property type="match status" value="1"/>
</dbReference>
<dbReference type="NCBIfam" id="TIGR00256">
    <property type="entry name" value="D-aminoacyl-tRNA deacylase"/>
    <property type="match status" value="1"/>
</dbReference>
<comment type="catalytic activity">
    <reaction evidence="2">
        <text>glycyl-tRNA(Ala) + H2O = tRNA(Ala) + glycine + H(+)</text>
        <dbReference type="Rhea" id="RHEA:53744"/>
        <dbReference type="Rhea" id="RHEA-COMP:9657"/>
        <dbReference type="Rhea" id="RHEA-COMP:13640"/>
        <dbReference type="ChEBI" id="CHEBI:15377"/>
        <dbReference type="ChEBI" id="CHEBI:15378"/>
        <dbReference type="ChEBI" id="CHEBI:57305"/>
        <dbReference type="ChEBI" id="CHEBI:78442"/>
        <dbReference type="ChEBI" id="CHEBI:78522"/>
    </reaction>
</comment>
<comment type="similarity">
    <text evidence="1 2">Belongs to the DTD family.</text>
</comment>
<dbReference type="CDD" id="cd00563">
    <property type="entry name" value="Dtyr_deacylase"/>
    <property type="match status" value="1"/>
</dbReference>
<proteinExistence type="inferred from homology"/>
<sequence length="149" mass="15606">MRAVAQRVGQASVTVDGREVGRIGAGLVVLLGVGQADEPPQALWLADKIAGLRVFADEAGKLNLSVGEIGGQVLVVSQFTLWGDCAKGRRPSFGRAAEPGKALALYELFVARLRELGLGVATGQFGAMMDVSLVNQGPVTLLLDSEKTF</sequence>
<keyword evidence="2" id="KW-0378">Hydrolase</keyword>
<dbReference type="OrthoDB" id="9801395at2"/>
<dbReference type="KEGG" id="dbr:Deba_2301"/>
<dbReference type="eggNOG" id="COG1490">
    <property type="taxonomic scope" value="Bacteria"/>
</dbReference>
<keyword evidence="2" id="KW-0694">RNA-binding</keyword>
<keyword evidence="2" id="KW-0820">tRNA-binding</keyword>
<evidence type="ECO:0000313" key="4">
    <source>
        <dbReference type="Proteomes" id="UP000009047"/>
    </source>
</evidence>
<dbReference type="GO" id="GO:0043908">
    <property type="term" value="F:Ser(Gly)-tRNA(Ala) hydrolase activity"/>
    <property type="evidence" value="ECO:0007669"/>
    <property type="project" value="UniProtKB-UniRule"/>
</dbReference>
<dbReference type="AlphaFoldDB" id="E1QJC0"/>
<dbReference type="InterPro" id="IPR003732">
    <property type="entry name" value="Daa-tRNA_deacyls_DTD"/>
</dbReference>
<evidence type="ECO:0000313" key="3">
    <source>
        <dbReference type="EMBL" id="ADK85663.1"/>
    </source>
</evidence>
<dbReference type="Gene3D" id="3.50.80.10">
    <property type="entry name" value="D-tyrosyl-tRNA(Tyr) deacylase"/>
    <property type="match status" value="1"/>
</dbReference>
<dbReference type="STRING" id="644282.Deba_2301"/>
<dbReference type="EC" id="3.1.1.-" evidence="2"/>
<feature type="short sequence motif" description="Gly-cisPro motif, important for rejection of L-amino acids" evidence="2">
    <location>
        <begin position="137"/>
        <end position="138"/>
    </location>
</feature>
<dbReference type="GO" id="GO:0106026">
    <property type="term" value="F:Gly-tRNA(Ala) deacylase activity"/>
    <property type="evidence" value="ECO:0007669"/>
    <property type="project" value="UniProtKB-UniRule"/>
</dbReference>
<dbReference type="SUPFAM" id="SSF69500">
    <property type="entry name" value="DTD-like"/>
    <property type="match status" value="1"/>
</dbReference>
<dbReference type="GO" id="GO:0005737">
    <property type="term" value="C:cytoplasm"/>
    <property type="evidence" value="ECO:0007669"/>
    <property type="project" value="UniProtKB-SubCell"/>
</dbReference>
<reference evidence="3 4" key="1">
    <citation type="journal article" date="2010" name="Stand. Genomic Sci.">
        <title>Complete genome sequence of Desulfarculus baarsii type strain (2st14).</title>
        <authorList>
            <person name="Sun H."/>
            <person name="Spring S."/>
            <person name="Lapidus A."/>
            <person name="Davenport K."/>
            <person name="Del Rio T.G."/>
            <person name="Tice H."/>
            <person name="Nolan M."/>
            <person name="Copeland A."/>
            <person name="Cheng J.F."/>
            <person name="Lucas S."/>
            <person name="Tapia R."/>
            <person name="Goodwin L."/>
            <person name="Pitluck S."/>
            <person name="Ivanova N."/>
            <person name="Pagani I."/>
            <person name="Mavromatis K."/>
            <person name="Ovchinnikova G."/>
            <person name="Pati A."/>
            <person name="Chen A."/>
            <person name="Palaniappan K."/>
            <person name="Hauser L."/>
            <person name="Chang Y.J."/>
            <person name="Jeffries C.D."/>
            <person name="Detter J.C."/>
            <person name="Han C."/>
            <person name="Rohde M."/>
            <person name="Brambilla E."/>
            <person name="Goker M."/>
            <person name="Woyke T."/>
            <person name="Bristow J."/>
            <person name="Eisen J.A."/>
            <person name="Markowitz V."/>
            <person name="Hugenholtz P."/>
            <person name="Kyrpides N.C."/>
            <person name="Klenk H.P."/>
            <person name="Land M."/>
        </authorList>
    </citation>
    <scope>NUCLEOTIDE SEQUENCE [LARGE SCALE GENOMIC DNA]</scope>
    <source>
        <strain evidence="4">ATCC 33931 / DSM 2075 / LMG 7858 / VKM B-1802 / 2st14</strain>
    </source>
</reference>
<dbReference type="EMBL" id="CP002085">
    <property type="protein sequence ID" value="ADK85663.1"/>
    <property type="molecule type" value="Genomic_DNA"/>
</dbReference>
<keyword evidence="4" id="KW-1185">Reference proteome</keyword>
<dbReference type="HAMAP" id="MF_00518">
    <property type="entry name" value="Deacylase_Dtd"/>
    <property type="match status" value="1"/>
</dbReference>
<dbReference type="GO" id="GO:0051500">
    <property type="term" value="F:D-tyrosyl-tRNA(Tyr) deacylase activity"/>
    <property type="evidence" value="ECO:0007669"/>
    <property type="project" value="TreeGrafter"/>
</dbReference>
<organism evidence="3 4">
    <name type="scientific">Desulfarculus baarsii (strain ATCC 33931 / DSM 2075 / LMG 7858 / VKM B-1802 / 2st14)</name>
    <dbReference type="NCBI Taxonomy" id="644282"/>
    <lineage>
        <taxon>Bacteria</taxon>
        <taxon>Pseudomonadati</taxon>
        <taxon>Thermodesulfobacteriota</taxon>
        <taxon>Desulfarculia</taxon>
        <taxon>Desulfarculales</taxon>
        <taxon>Desulfarculaceae</taxon>
        <taxon>Desulfarculus</taxon>
    </lineage>
</organism>
<dbReference type="HOGENOM" id="CLU_076901_1_0_7"/>
<dbReference type="GO" id="GO:0000049">
    <property type="term" value="F:tRNA binding"/>
    <property type="evidence" value="ECO:0007669"/>
    <property type="project" value="UniProtKB-UniRule"/>
</dbReference>
<comment type="domain">
    <text evidence="2">A Gly-cisPro motif from one monomer fits into the active site of the other monomer to allow specific chiral rejection of L-amino acids.</text>
</comment>
<dbReference type="Pfam" id="PF02580">
    <property type="entry name" value="Tyr_Deacylase"/>
    <property type="match status" value="1"/>
</dbReference>
<accession>E1QJC0</accession>
<dbReference type="InterPro" id="IPR023509">
    <property type="entry name" value="DTD-like_sf"/>
</dbReference>
<name>E1QJC0_DESB2</name>
<dbReference type="Proteomes" id="UP000009047">
    <property type="component" value="Chromosome"/>
</dbReference>
<dbReference type="EC" id="3.1.1.96" evidence="2"/>
<dbReference type="RefSeq" id="WP_013259102.1">
    <property type="nucleotide sequence ID" value="NC_014365.1"/>
</dbReference>
<evidence type="ECO:0000256" key="1">
    <source>
        <dbReference type="ARBA" id="ARBA00009673"/>
    </source>
</evidence>
<evidence type="ECO:0000256" key="2">
    <source>
        <dbReference type="HAMAP-Rule" id="MF_00518"/>
    </source>
</evidence>
<protein>
    <recommendedName>
        <fullName evidence="2">D-aminoacyl-tRNA deacylase</fullName>
        <shortName evidence="2">DTD</shortName>
        <ecNumber evidence="2">3.1.1.96</ecNumber>
    </recommendedName>
    <alternativeName>
        <fullName evidence="2">Gly-tRNA(Ala) deacylase</fullName>
        <ecNumber evidence="2">3.1.1.-</ecNumber>
    </alternativeName>
</protein>
<dbReference type="FunFam" id="3.50.80.10:FF:000001">
    <property type="entry name" value="D-aminoacyl-tRNA deacylase"/>
    <property type="match status" value="1"/>
</dbReference>
<dbReference type="PANTHER" id="PTHR10472">
    <property type="entry name" value="D-TYROSYL-TRNA TYR DEACYLASE"/>
    <property type="match status" value="1"/>
</dbReference>
<comment type="subunit">
    <text evidence="2">Homodimer.</text>
</comment>
<comment type="subcellular location">
    <subcellularLocation>
        <location evidence="2">Cytoplasm</location>
    </subcellularLocation>
</comment>
<gene>
    <name evidence="2" type="primary">dtd</name>
    <name evidence="3" type="ordered locus">Deba_2301</name>
</gene>
<comment type="catalytic activity">
    <reaction evidence="2">
        <text>a D-aminoacyl-tRNA + H2O = a tRNA + a D-alpha-amino acid + H(+)</text>
        <dbReference type="Rhea" id="RHEA:13953"/>
        <dbReference type="Rhea" id="RHEA-COMP:10123"/>
        <dbReference type="Rhea" id="RHEA-COMP:10124"/>
        <dbReference type="ChEBI" id="CHEBI:15377"/>
        <dbReference type="ChEBI" id="CHEBI:15378"/>
        <dbReference type="ChEBI" id="CHEBI:59871"/>
        <dbReference type="ChEBI" id="CHEBI:78442"/>
        <dbReference type="ChEBI" id="CHEBI:79333"/>
        <dbReference type="EC" id="3.1.1.96"/>
    </reaction>
</comment>